<dbReference type="EMBL" id="PDSK01000096">
    <property type="protein sequence ID" value="PIE33630.1"/>
    <property type="molecule type" value="Genomic_DNA"/>
</dbReference>
<comment type="caution">
    <text evidence="1">The sequence shown here is derived from an EMBL/GenBank/DDBJ whole genome shotgun (WGS) entry which is preliminary data.</text>
</comment>
<dbReference type="Pfam" id="PF14357">
    <property type="entry name" value="DUF4404"/>
    <property type="match status" value="1"/>
</dbReference>
<proteinExistence type="predicted"/>
<organism evidence="1 2">
    <name type="scientific">candidate division KSB3 bacterium</name>
    <dbReference type="NCBI Taxonomy" id="2044937"/>
    <lineage>
        <taxon>Bacteria</taxon>
        <taxon>candidate division KSB3</taxon>
    </lineage>
</organism>
<evidence type="ECO:0000313" key="1">
    <source>
        <dbReference type="EMBL" id="PIE33630.1"/>
    </source>
</evidence>
<name>A0A2G6KE16_9BACT</name>
<reference evidence="1 2" key="1">
    <citation type="submission" date="2017-10" db="EMBL/GenBank/DDBJ databases">
        <title>Novel microbial diversity and functional potential in the marine mammal oral microbiome.</title>
        <authorList>
            <person name="Dudek N.K."/>
            <person name="Sun C.L."/>
            <person name="Burstein D."/>
            <person name="Kantor R.S."/>
            <person name="Aliaga Goltsman D.S."/>
            <person name="Bik E.M."/>
            <person name="Thomas B.C."/>
            <person name="Banfield J.F."/>
            <person name="Relman D.A."/>
        </authorList>
    </citation>
    <scope>NUCLEOTIDE SEQUENCE [LARGE SCALE GENOMIC DNA]</scope>
    <source>
        <strain evidence="1">DOLJORAL78_47_16</strain>
    </source>
</reference>
<evidence type="ECO:0008006" key="3">
    <source>
        <dbReference type="Google" id="ProtNLM"/>
    </source>
</evidence>
<dbReference type="AlphaFoldDB" id="A0A2G6KE16"/>
<dbReference type="InterPro" id="IPR025516">
    <property type="entry name" value="DUF4404"/>
</dbReference>
<sequence>MSAEASVSAYVTPNEVEIMVKMTIEQIEEKLRHVNAISDDNRTELLQLLATLKDEVAELSETQNEDAESITGFTQLSTHEATRQDKNPQLLQLSVEGLRSSVNGFETSHPRLSETVNSICHILSNMGI</sequence>
<evidence type="ECO:0000313" key="2">
    <source>
        <dbReference type="Proteomes" id="UP000230821"/>
    </source>
</evidence>
<protein>
    <recommendedName>
        <fullName evidence="3">DUF4404 domain-containing protein</fullName>
    </recommendedName>
</protein>
<dbReference type="Proteomes" id="UP000230821">
    <property type="component" value="Unassembled WGS sequence"/>
</dbReference>
<gene>
    <name evidence="1" type="ORF">CSA56_10975</name>
</gene>
<accession>A0A2G6KE16</accession>